<dbReference type="InterPro" id="IPR000073">
    <property type="entry name" value="AB_hydrolase_1"/>
</dbReference>
<evidence type="ECO:0000259" key="1">
    <source>
        <dbReference type="Pfam" id="PF12697"/>
    </source>
</evidence>
<dbReference type="Pfam" id="PF12697">
    <property type="entry name" value="Abhydrolase_6"/>
    <property type="match status" value="1"/>
</dbReference>
<dbReference type="GO" id="GO:0046464">
    <property type="term" value="P:acylglycerol catabolic process"/>
    <property type="evidence" value="ECO:0007669"/>
    <property type="project" value="TreeGrafter"/>
</dbReference>
<proteinExistence type="predicted"/>
<keyword evidence="2" id="KW-0378">Hydrolase</keyword>
<comment type="caution">
    <text evidence="2">The sequence shown here is derived from an EMBL/GenBank/DDBJ whole genome shotgun (WGS) entry which is preliminary data.</text>
</comment>
<evidence type="ECO:0000313" key="3">
    <source>
        <dbReference type="Proteomes" id="UP000474159"/>
    </source>
</evidence>
<dbReference type="GO" id="GO:0016020">
    <property type="term" value="C:membrane"/>
    <property type="evidence" value="ECO:0007669"/>
    <property type="project" value="TreeGrafter"/>
</dbReference>
<dbReference type="InterPro" id="IPR029058">
    <property type="entry name" value="AB_hydrolase_fold"/>
</dbReference>
<evidence type="ECO:0000313" key="2">
    <source>
        <dbReference type="EMBL" id="KAB1080915.1"/>
    </source>
</evidence>
<dbReference type="AlphaFoldDB" id="A0A6L3T6A2"/>
<dbReference type="Gene3D" id="3.40.50.1820">
    <property type="entry name" value="alpha/beta hydrolase"/>
    <property type="match status" value="1"/>
</dbReference>
<protein>
    <submittedName>
        <fullName evidence="2">Alpha/beta hydrolase</fullName>
    </submittedName>
</protein>
<feature type="domain" description="AB hydrolase-1" evidence="1">
    <location>
        <begin position="48"/>
        <end position="294"/>
    </location>
</feature>
<dbReference type="EMBL" id="VZZK01000003">
    <property type="protein sequence ID" value="KAB1080915.1"/>
    <property type="molecule type" value="Genomic_DNA"/>
</dbReference>
<sequence length="301" mass="31954">MLQLVQGGVPPLLPLARAATPNLAPRRFVDMPGGHRIAYTEAGRGPDLVLIHGALLALEDMWLGPMTALARHFRVIAFDRPGHGESTRARLVDASPWRQAEILGDAMRALGLTRPVVIGHSFGGAVALSLAMSRPEAIAGVVALAPICFPELRLEQVLFGPRAVPVAGDALAHSAGAAADSAMPPLLWRAMYLPQPMPPRVAAEYPFAWTRRPGPMIANGEDAASLWPALTRSALRYATCRAPVHILAGDADLVVNPHLHAANAARLIPGARDDRLPGIGHMVHHARIDAVVEAARAMLPA</sequence>
<dbReference type="RefSeq" id="WP_150997567.1">
    <property type="nucleotide sequence ID" value="NZ_BPQY01000006.1"/>
</dbReference>
<keyword evidence="3" id="KW-1185">Reference proteome</keyword>
<name>A0A6L3T6A2_9HYPH</name>
<dbReference type="InterPro" id="IPR050266">
    <property type="entry name" value="AB_hydrolase_sf"/>
</dbReference>
<accession>A0A6L3T6A2</accession>
<organism evidence="2 3">
    <name type="scientific">Methylobacterium soli</name>
    <dbReference type="NCBI Taxonomy" id="553447"/>
    <lineage>
        <taxon>Bacteria</taxon>
        <taxon>Pseudomonadati</taxon>
        <taxon>Pseudomonadota</taxon>
        <taxon>Alphaproteobacteria</taxon>
        <taxon>Hyphomicrobiales</taxon>
        <taxon>Methylobacteriaceae</taxon>
        <taxon>Methylobacterium</taxon>
    </lineage>
</organism>
<dbReference type="OrthoDB" id="9815441at2"/>
<dbReference type="SUPFAM" id="SSF53474">
    <property type="entry name" value="alpha/beta-Hydrolases"/>
    <property type="match status" value="1"/>
</dbReference>
<dbReference type="Proteomes" id="UP000474159">
    <property type="component" value="Unassembled WGS sequence"/>
</dbReference>
<dbReference type="PRINTS" id="PR00412">
    <property type="entry name" value="EPOXHYDRLASE"/>
</dbReference>
<gene>
    <name evidence="2" type="ORF">F6X53_04310</name>
</gene>
<dbReference type="PANTHER" id="PTHR43798:SF5">
    <property type="entry name" value="MONOACYLGLYCEROL LIPASE ABHD6"/>
    <property type="match status" value="1"/>
</dbReference>
<reference evidence="2 3" key="1">
    <citation type="submission" date="2019-09" db="EMBL/GenBank/DDBJ databases">
        <title>YIM 48816 draft genome.</title>
        <authorList>
            <person name="Jiang L."/>
        </authorList>
    </citation>
    <scope>NUCLEOTIDE SEQUENCE [LARGE SCALE GENOMIC DNA]</scope>
    <source>
        <strain evidence="2 3">YIM 48816</strain>
    </source>
</reference>
<dbReference type="InterPro" id="IPR000639">
    <property type="entry name" value="Epox_hydrolase-like"/>
</dbReference>
<dbReference type="GO" id="GO:0047372">
    <property type="term" value="F:monoacylglycerol lipase activity"/>
    <property type="evidence" value="ECO:0007669"/>
    <property type="project" value="TreeGrafter"/>
</dbReference>
<dbReference type="PRINTS" id="PR00111">
    <property type="entry name" value="ABHYDROLASE"/>
</dbReference>
<dbReference type="PANTHER" id="PTHR43798">
    <property type="entry name" value="MONOACYLGLYCEROL LIPASE"/>
    <property type="match status" value="1"/>
</dbReference>